<keyword evidence="2 7" id="KW-0808">Transferase</keyword>
<dbReference type="SUPFAM" id="SSF52518">
    <property type="entry name" value="Thiamin diphosphate-binding fold (THDP-binding)"/>
    <property type="match status" value="2"/>
</dbReference>
<sequence length="561" mass="60968">MAIRLDIPSRIWAAWVLQWCRAAGMRHLCLAPGSRSTPLVLAAEALGFEHHLHWDERALGFYALGLSRALGEPVGVVTTSGSAVANLVPAWVEAFQTGIPLIALTGDRPPELHHCGANQSIPQADLLATCTRARLTLPPFDPEEDPDSLRDRVATVLQALAEGPVHLNLMFREPFYPDADDHQALPSGYPIAPPAWQPSPPIRPPMPAALETWLQQDLPLWVVALDGCRDAVDDILKLAPHARLLADIQSGLHGHPGVYAGLDRLLADEQVQAGLEAPARVLQLGSRPVSKRLTQWLARRPAGTLGIIAPDAHPTCIGHNAAWHWRVPVASGVWALGPRIRTRKPDPLFVPPSRPAPPPARTSDWTEIEWLQAVQARLLERQAPVCWWVGNSLPIRLMDTFSLTRPAGGWDVRANRGASGIDGLIATLAGLARAEPDGPPVLALMGDLSALHDLTSLHLLARCTRPVTLVILNNDGGGIFRWLPVPDDPVIAARYRCAHGLDFGQATAMMDLPWMALEPGPDAVDLVCETLADPGTRVIELRTDADLSHARWQARIPYISN</sequence>
<feature type="domain" description="Thiamine pyrophosphate enzyme TPP-binding" evidence="8">
    <location>
        <begin position="426"/>
        <end position="539"/>
    </location>
</feature>
<comment type="cofactor">
    <cofactor evidence="7">
        <name>thiamine diphosphate</name>
        <dbReference type="ChEBI" id="CHEBI:58937"/>
    </cofactor>
    <text evidence="7">Binds 1 thiamine pyrophosphate per subunit.</text>
</comment>
<evidence type="ECO:0000256" key="1">
    <source>
        <dbReference type="ARBA" id="ARBA00022428"/>
    </source>
</evidence>
<comment type="pathway">
    <text evidence="7">Quinol/quinone metabolism; 1,4-dihydroxy-2-naphthoate biosynthesis; 1,4-dihydroxy-2-naphthoate from chorismate: step 2/7.</text>
</comment>
<dbReference type="CDD" id="cd07037">
    <property type="entry name" value="TPP_PYR_MenD"/>
    <property type="match status" value="1"/>
</dbReference>
<dbReference type="Gene3D" id="3.40.50.970">
    <property type="match status" value="2"/>
</dbReference>
<evidence type="ECO:0000256" key="6">
    <source>
        <dbReference type="ARBA" id="ARBA00023211"/>
    </source>
</evidence>
<keyword evidence="6 7" id="KW-0464">Manganese</keyword>
<dbReference type="Pfam" id="PF02776">
    <property type="entry name" value="TPP_enzyme_N"/>
    <property type="match status" value="1"/>
</dbReference>
<keyword evidence="4 7" id="KW-0460">Magnesium</keyword>
<evidence type="ECO:0000259" key="10">
    <source>
        <dbReference type="Pfam" id="PF16582"/>
    </source>
</evidence>
<keyword evidence="5 7" id="KW-0786">Thiamine pyrophosphate</keyword>
<dbReference type="KEGG" id="tcd:AAIA72_12105"/>
<keyword evidence="1 7" id="KW-0474">Menaquinone biosynthesis</keyword>
<dbReference type="PIRSF" id="PIRSF004983">
    <property type="entry name" value="MenD"/>
    <property type="match status" value="1"/>
</dbReference>
<dbReference type="InterPro" id="IPR029061">
    <property type="entry name" value="THDP-binding"/>
</dbReference>
<comment type="subunit">
    <text evidence="7">Homodimer.</text>
</comment>
<dbReference type="Gene3D" id="3.40.50.1220">
    <property type="entry name" value="TPP-binding domain"/>
    <property type="match status" value="1"/>
</dbReference>
<dbReference type="InterPro" id="IPR012001">
    <property type="entry name" value="Thiamin_PyroP_enz_TPP-bd_dom"/>
</dbReference>
<dbReference type="InterPro" id="IPR004433">
    <property type="entry name" value="MenaQ_synth_MenD"/>
</dbReference>
<protein>
    <recommendedName>
        <fullName evidence="7">2-succinyl-5-enolpyruvyl-6-hydroxy-3-cyclohexene-1-carboxylate synthase</fullName>
        <shortName evidence="7">SEPHCHC synthase</shortName>
        <ecNumber evidence="7">2.2.1.9</ecNumber>
    </recommendedName>
    <alternativeName>
        <fullName evidence="7">Menaquinone biosynthesis protein MenD</fullName>
    </alternativeName>
</protein>
<evidence type="ECO:0000256" key="3">
    <source>
        <dbReference type="ARBA" id="ARBA00022723"/>
    </source>
</evidence>
<organism evidence="11">
    <name type="scientific">Thermohahella caldifontis</name>
    <dbReference type="NCBI Taxonomy" id="3142973"/>
    <lineage>
        <taxon>Bacteria</taxon>
        <taxon>Pseudomonadati</taxon>
        <taxon>Pseudomonadota</taxon>
        <taxon>Gammaproteobacteria</taxon>
        <taxon>Oceanospirillales</taxon>
        <taxon>Hahellaceae</taxon>
        <taxon>Thermohahella</taxon>
    </lineage>
</organism>
<comment type="function">
    <text evidence="7">Catalyzes the thiamine diphosphate-dependent decarboxylation of 2-oxoglutarate and the subsequent addition of the resulting succinic semialdehyde-thiamine pyrophosphate anion to isochorismate to yield 2-succinyl-5-enolpyruvyl-6-hydroxy-3-cyclohexene-1-carboxylate (SEPHCHC).</text>
</comment>
<dbReference type="RefSeq" id="WP_369600581.1">
    <property type="nucleotide sequence ID" value="NZ_CP154858.1"/>
</dbReference>
<comment type="catalytic activity">
    <reaction evidence="7">
        <text>isochorismate + 2-oxoglutarate + H(+) = 5-enolpyruvoyl-6-hydroxy-2-succinyl-cyclohex-3-ene-1-carboxylate + CO2</text>
        <dbReference type="Rhea" id="RHEA:25593"/>
        <dbReference type="ChEBI" id="CHEBI:15378"/>
        <dbReference type="ChEBI" id="CHEBI:16526"/>
        <dbReference type="ChEBI" id="CHEBI:16810"/>
        <dbReference type="ChEBI" id="CHEBI:29780"/>
        <dbReference type="ChEBI" id="CHEBI:58818"/>
        <dbReference type="EC" id="2.2.1.9"/>
    </reaction>
</comment>
<evidence type="ECO:0000256" key="7">
    <source>
        <dbReference type="HAMAP-Rule" id="MF_01659"/>
    </source>
</evidence>
<evidence type="ECO:0000259" key="8">
    <source>
        <dbReference type="Pfam" id="PF02775"/>
    </source>
</evidence>
<evidence type="ECO:0000313" key="11">
    <source>
        <dbReference type="EMBL" id="XDT71545.1"/>
    </source>
</evidence>
<evidence type="ECO:0000256" key="2">
    <source>
        <dbReference type="ARBA" id="ARBA00022679"/>
    </source>
</evidence>
<evidence type="ECO:0000256" key="5">
    <source>
        <dbReference type="ARBA" id="ARBA00023052"/>
    </source>
</evidence>
<dbReference type="PANTHER" id="PTHR42916:SF1">
    <property type="entry name" value="PROTEIN PHYLLO, CHLOROPLASTIC"/>
    <property type="match status" value="1"/>
</dbReference>
<dbReference type="InterPro" id="IPR032264">
    <property type="entry name" value="MenD_middle"/>
</dbReference>
<dbReference type="Pfam" id="PF16582">
    <property type="entry name" value="TPP_enzyme_M_2"/>
    <property type="match status" value="1"/>
</dbReference>
<reference evidence="11" key="1">
    <citation type="submission" date="2024-05" db="EMBL/GenBank/DDBJ databases">
        <title>Genome sequencing of novel strain.</title>
        <authorList>
            <person name="Ganbat D."/>
            <person name="Ganbat S."/>
            <person name="Lee S.-J."/>
        </authorList>
    </citation>
    <scope>NUCLEOTIDE SEQUENCE</scope>
    <source>
        <strain evidence="11">SMD15-11</strain>
    </source>
</reference>
<dbReference type="AlphaFoldDB" id="A0AB39UTU1"/>
<dbReference type="HAMAP" id="MF_01659">
    <property type="entry name" value="MenD"/>
    <property type="match status" value="1"/>
</dbReference>
<comment type="similarity">
    <text evidence="7">Belongs to the TPP enzyme family. MenD subfamily.</text>
</comment>
<evidence type="ECO:0000259" key="9">
    <source>
        <dbReference type="Pfam" id="PF02776"/>
    </source>
</evidence>
<dbReference type="GO" id="GO:0070204">
    <property type="term" value="F:2-succinyl-5-enolpyruvyl-6-hydroxy-3-cyclohexene-1-carboxylic-acid synthase activity"/>
    <property type="evidence" value="ECO:0007669"/>
    <property type="project" value="UniProtKB-UniRule"/>
</dbReference>
<dbReference type="GO" id="GO:0030976">
    <property type="term" value="F:thiamine pyrophosphate binding"/>
    <property type="evidence" value="ECO:0007669"/>
    <property type="project" value="UniProtKB-UniRule"/>
</dbReference>
<dbReference type="Pfam" id="PF02775">
    <property type="entry name" value="TPP_enzyme_C"/>
    <property type="match status" value="1"/>
</dbReference>
<dbReference type="GO" id="GO:0009234">
    <property type="term" value="P:menaquinone biosynthetic process"/>
    <property type="evidence" value="ECO:0007669"/>
    <property type="project" value="UniProtKB-UniRule"/>
</dbReference>
<gene>
    <name evidence="7 11" type="primary">menD</name>
    <name evidence="11" type="ORF">AAIA72_12105</name>
</gene>
<dbReference type="NCBIfam" id="TIGR00173">
    <property type="entry name" value="menD"/>
    <property type="match status" value="1"/>
</dbReference>
<comment type="pathway">
    <text evidence="7">Quinol/quinone metabolism; menaquinone biosynthesis.</text>
</comment>
<accession>A0AB39UTU1</accession>
<dbReference type="GO" id="GO:0000287">
    <property type="term" value="F:magnesium ion binding"/>
    <property type="evidence" value="ECO:0007669"/>
    <property type="project" value="UniProtKB-UniRule"/>
</dbReference>
<dbReference type="PANTHER" id="PTHR42916">
    <property type="entry name" value="2-SUCCINYL-5-ENOLPYRUVYL-6-HYDROXY-3-CYCLOHEXENE-1-CARBOXYLATE SYNTHASE"/>
    <property type="match status" value="1"/>
</dbReference>
<dbReference type="InterPro" id="IPR011766">
    <property type="entry name" value="TPP_enzyme_TPP-bd"/>
</dbReference>
<name>A0AB39UTU1_9GAMM</name>
<evidence type="ECO:0000256" key="4">
    <source>
        <dbReference type="ARBA" id="ARBA00022842"/>
    </source>
</evidence>
<dbReference type="GO" id="GO:0030145">
    <property type="term" value="F:manganese ion binding"/>
    <property type="evidence" value="ECO:0007669"/>
    <property type="project" value="UniProtKB-UniRule"/>
</dbReference>
<keyword evidence="3 7" id="KW-0479">Metal-binding</keyword>
<feature type="domain" description="Thiamine pyrophosphate enzyme N-terminal TPP-binding" evidence="9">
    <location>
        <begin position="13"/>
        <end position="119"/>
    </location>
</feature>
<dbReference type="EC" id="2.2.1.9" evidence="7"/>
<comment type="cofactor">
    <cofactor evidence="7">
        <name>Mg(2+)</name>
        <dbReference type="ChEBI" id="CHEBI:18420"/>
    </cofactor>
    <cofactor evidence="7">
        <name>Mn(2+)</name>
        <dbReference type="ChEBI" id="CHEBI:29035"/>
    </cofactor>
</comment>
<proteinExistence type="inferred from homology"/>
<dbReference type="EMBL" id="CP154858">
    <property type="protein sequence ID" value="XDT71545.1"/>
    <property type="molecule type" value="Genomic_DNA"/>
</dbReference>
<feature type="domain" description="Menaquinone biosynthesis protein MenD middle" evidence="10">
    <location>
        <begin position="244"/>
        <end position="300"/>
    </location>
</feature>